<protein>
    <submittedName>
        <fullName evidence="2">Uncharacterized protein</fullName>
    </submittedName>
</protein>
<evidence type="ECO:0000313" key="2">
    <source>
        <dbReference type="RefSeq" id="XP_033464152.1"/>
    </source>
</evidence>
<organism evidence="2">
    <name type="scientific">Dissoconium aciculare CBS 342.82</name>
    <dbReference type="NCBI Taxonomy" id="1314786"/>
    <lineage>
        <taxon>Eukaryota</taxon>
        <taxon>Fungi</taxon>
        <taxon>Dikarya</taxon>
        <taxon>Ascomycota</taxon>
        <taxon>Pezizomycotina</taxon>
        <taxon>Dothideomycetes</taxon>
        <taxon>Dothideomycetidae</taxon>
        <taxon>Mycosphaerellales</taxon>
        <taxon>Dissoconiaceae</taxon>
        <taxon>Dissoconium</taxon>
    </lineage>
</organism>
<evidence type="ECO:0000313" key="1">
    <source>
        <dbReference type="Proteomes" id="UP000504637"/>
    </source>
</evidence>
<dbReference type="AlphaFoldDB" id="A0A6J3MGN1"/>
<accession>A0A6J3MGN1</accession>
<keyword evidence="1" id="KW-1185">Reference proteome</keyword>
<dbReference type="GeneID" id="54366643"/>
<dbReference type="RefSeq" id="XP_033464152.1">
    <property type="nucleotide sequence ID" value="XM_033608842.1"/>
</dbReference>
<reference evidence="2" key="1">
    <citation type="submission" date="2020-01" db="EMBL/GenBank/DDBJ databases">
        <authorList>
            <consortium name="DOE Joint Genome Institute"/>
            <person name="Haridas S."/>
            <person name="Albert R."/>
            <person name="Binder M."/>
            <person name="Bloem J."/>
            <person name="Labutti K."/>
            <person name="Salamov A."/>
            <person name="Andreopoulos B."/>
            <person name="Baker S.E."/>
            <person name="Barry K."/>
            <person name="Bills G."/>
            <person name="Bluhm B.H."/>
            <person name="Cannon C."/>
            <person name="Castanera R."/>
            <person name="Culley D.E."/>
            <person name="Daum C."/>
            <person name="Ezra D."/>
            <person name="Gonzalez J.B."/>
            <person name="Henrissat B."/>
            <person name="Kuo A."/>
            <person name="Liang C."/>
            <person name="Lipzen A."/>
            <person name="Lutzoni F."/>
            <person name="Magnuson J."/>
            <person name="Mondo S."/>
            <person name="Nolan M."/>
            <person name="Ohm R."/>
            <person name="Pangilinan J."/>
            <person name="Park H.-J."/>
            <person name="Ramirez L."/>
            <person name="Alfaro M."/>
            <person name="Sun H."/>
            <person name="Tritt A."/>
            <person name="Yoshinaga Y."/>
            <person name="Zwiers L.-H."/>
            <person name="Turgeon B.G."/>
            <person name="Goodwin S.B."/>
            <person name="Spatafora J.W."/>
            <person name="Crous P.W."/>
            <person name="Grigoriev I.V."/>
        </authorList>
    </citation>
    <scope>NUCLEOTIDE SEQUENCE</scope>
    <source>
        <strain evidence="2">CBS 342.82</strain>
    </source>
</reference>
<proteinExistence type="predicted"/>
<sequence>MSHALLAAQFTSVRVGMTESHMRDATVMYGLNIRQVLPDVSLLRKFVQRDRDYPSCPALHMRLSGACSSHQSGTVLIIMHASLSGEKATTVDQ</sequence>
<reference evidence="2" key="2">
    <citation type="submission" date="2020-04" db="EMBL/GenBank/DDBJ databases">
        <authorList>
            <consortium name="NCBI Genome Project"/>
        </authorList>
    </citation>
    <scope>NUCLEOTIDE SEQUENCE</scope>
    <source>
        <strain evidence="2">CBS 342.82</strain>
    </source>
</reference>
<gene>
    <name evidence="2" type="ORF">K489DRAFT_6929</name>
</gene>
<name>A0A6J3MGN1_9PEZI</name>
<dbReference type="Proteomes" id="UP000504637">
    <property type="component" value="Unplaced"/>
</dbReference>
<reference evidence="2" key="3">
    <citation type="submission" date="2025-08" db="UniProtKB">
        <authorList>
            <consortium name="RefSeq"/>
        </authorList>
    </citation>
    <scope>IDENTIFICATION</scope>
    <source>
        <strain evidence="2">CBS 342.82</strain>
    </source>
</reference>